<dbReference type="InterPro" id="IPR022312">
    <property type="entry name" value="DNA_pol_X"/>
</dbReference>
<evidence type="ECO:0000313" key="3">
    <source>
        <dbReference type="Proteomes" id="UP000323671"/>
    </source>
</evidence>
<dbReference type="SUPFAM" id="SSF158702">
    <property type="entry name" value="Sec63 N-terminal domain-like"/>
    <property type="match status" value="1"/>
</dbReference>
<proteinExistence type="predicted"/>
<accession>A0A5C1ECP6</accession>
<dbReference type="GO" id="GO:0003887">
    <property type="term" value="F:DNA-directed DNA polymerase activity"/>
    <property type="evidence" value="ECO:0007669"/>
    <property type="project" value="InterPro"/>
</dbReference>
<sequence length="159" mass="17342">MPLHNVAICRIFQDIADLLEVEEANPFRIRAYRVAARVLGEYGRELADLVRQGAPLPKLPGIGEDLGAKIVEIASTGHCRLLERLRGEVPPAVASLQEIPGLGPKRVHTLYHELAITSPADLERALDDGVVGALPGFGPRLEARLREALAWHRARPSQG</sequence>
<dbReference type="EMBL" id="CP022579">
    <property type="protein sequence ID" value="QEL65937.1"/>
    <property type="molecule type" value="Genomic_DNA"/>
</dbReference>
<keyword evidence="3" id="KW-1185">Reference proteome</keyword>
<organism evidence="2 3">
    <name type="scientific">Oryzomicrobium terrae</name>
    <dbReference type="NCBI Taxonomy" id="1735038"/>
    <lineage>
        <taxon>Bacteria</taxon>
        <taxon>Pseudomonadati</taxon>
        <taxon>Pseudomonadota</taxon>
        <taxon>Betaproteobacteria</taxon>
        <taxon>Rhodocyclales</taxon>
        <taxon>Rhodocyclaceae</taxon>
        <taxon>Oryzomicrobium</taxon>
    </lineage>
</organism>
<dbReference type="Proteomes" id="UP000323671">
    <property type="component" value="Chromosome"/>
</dbReference>
<feature type="domain" description="Crossover junction endonuclease MUS81-like HHH" evidence="1">
    <location>
        <begin position="4"/>
        <end position="79"/>
    </location>
</feature>
<dbReference type="Pfam" id="PF14716">
    <property type="entry name" value="HHH_8"/>
    <property type="match status" value="1"/>
</dbReference>
<dbReference type="KEGG" id="otr:OTERR_24610"/>
<dbReference type="AlphaFoldDB" id="A0A5C1ECP6"/>
<reference evidence="2 3" key="1">
    <citation type="submission" date="2017-07" db="EMBL/GenBank/DDBJ databases">
        <title>Complete genome sequence of Oryzomicrobium terrae TPP412.</title>
        <authorList>
            <person name="Chiu L.-W."/>
            <person name="Lo K.-J."/>
            <person name="Tsai Y.-M."/>
            <person name="Lin S.-S."/>
            <person name="Kuo C.-H."/>
            <person name="Liu C.-T."/>
        </authorList>
    </citation>
    <scope>NUCLEOTIDE SEQUENCE [LARGE SCALE GENOMIC DNA]</scope>
    <source>
        <strain evidence="2 3">TPP412</strain>
    </source>
</reference>
<dbReference type="InterPro" id="IPR010996">
    <property type="entry name" value="HHH_MUS81"/>
</dbReference>
<dbReference type="RefSeq" id="WP_149425970.1">
    <property type="nucleotide sequence ID" value="NZ_CP022579.1"/>
</dbReference>
<dbReference type="InterPro" id="IPR027421">
    <property type="entry name" value="DNA_pol_lamdba_lyase_dom_sf"/>
</dbReference>
<dbReference type="Gene3D" id="1.10.150.20">
    <property type="entry name" value="5' to 3' exonuclease, C-terminal subdomain"/>
    <property type="match status" value="1"/>
</dbReference>
<dbReference type="Pfam" id="PF14520">
    <property type="entry name" value="HHH_5"/>
    <property type="match status" value="1"/>
</dbReference>
<dbReference type="GO" id="GO:0006281">
    <property type="term" value="P:DNA repair"/>
    <property type="evidence" value="ECO:0007669"/>
    <property type="project" value="InterPro"/>
</dbReference>
<protein>
    <submittedName>
        <fullName evidence="2">DNA polymerase X</fullName>
    </submittedName>
</protein>
<gene>
    <name evidence="2" type="primary">polX</name>
    <name evidence="2" type="ORF">OTERR_24610</name>
</gene>
<dbReference type="PANTHER" id="PTHR11276">
    <property type="entry name" value="DNA POLYMERASE TYPE-X FAMILY MEMBER"/>
    <property type="match status" value="1"/>
</dbReference>
<name>A0A5C1ECP6_9RHOO</name>
<dbReference type="GO" id="GO:0003677">
    <property type="term" value="F:DNA binding"/>
    <property type="evidence" value="ECO:0007669"/>
    <property type="project" value="InterPro"/>
</dbReference>
<evidence type="ECO:0000313" key="2">
    <source>
        <dbReference type="EMBL" id="QEL65937.1"/>
    </source>
</evidence>
<dbReference type="PANTHER" id="PTHR11276:SF28">
    <property type="entry name" value="DNA POLYMERASE LAMBDA"/>
    <property type="match status" value="1"/>
</dbReference>
<dbReference type="SUPFAM" id="SSF47802">
    <property type="entry name" value="DNA polymerase beta, N-terminal domain-like"/>
    <property type="match status" value="1"/>
</dbReference>
<evidence type="ECO:0000259" key="1">
    <source>
        <dbReference type="Pfam" id="PF14716"/>
    </source>
</evidence>
<dbReference type="Gene3D" id="1.10.150.110">
    <property type="entry name" value="DNA polymerase beta, N-terminal domain-like"/>
    <property type="match status" value="1"/>
</dbReference>